<dbReference type="EMBL" id="KV417531">
    <property type="protein sequence ID" value="KZP23708.1"/>
    <property type="molecule type" value="Genomic_DNA"/>
</dbReference>
<gene>
    <name evidence="1" type="ORF">FIBSPDRAFT_737090</name>
</gene>
<protein>
    <submittedName>
        <fullName evidence="1">Uncharacterized protein</fullName>
    </submittedName>
</protein>
<evidence type="ECO:0000313" key="1">
    <source>
        <dbReference type="EMBL" id="KZP23708.1"/>
    </source>
</evidence>
<dbReference type="OrthoDB" id="3253976at2759"/>
<accession>A0A166M764</accession>
<feature type="non-terminal residue" evidence="1">
    <location>
        <position position="1"/>
    </location>
</feature>
<name>A0A166M764_9AGAM</name>
<sequence length="63" mass="6784">RRPEPHLIAEAIAAFSYNNKAGRQSSLQPLSKAMMPGITMVGSAPVFYNIPVTQELLTAIITA</sequence>
<organism evidence="1 2">
    <name type="scientific">Athelia psychrophila</name>
    <dbReference type="NCBI Taxonomy" id="1759441"/>
    <lineage>
        <taxon>Eukaryota</taxon>
        <taxon>Fungi</taxon>
        <taxon>Dikarya</taxon>
        <taxon>Basidiomycota</taxon>
        <taxon>Agaricomycotina</taxon>
        <taxon>Agaricomycetes</taxon>
        <taxon>Agaricomycetidae</taxon>
        <taxon>Atheliales</taxon>
        <taxon>Atheliaceae</taxon>
        <taxon>Athelia</taxon>
    </lineage>
</organism>
<proteinExistence type="predicted"/>
<evidence type="ECO:0000313" key="2">
    <source>
        <dbReference type="Proteomes" id="UP000076532"/>
    </source>
</evidence>
<dbReference type="Proteomes" id="UP000076532">
    <property type="component" value="Unassembled WGS sequence"/>
</dbReference>
<keyword evidence="2" id="KW-1185">Reference proteome</keyword>
<dbReference type="AlphaFoldDB" id="A0A166M764"/>
<reference evidence="1 2" key="1">
    <citation type="journal article" date="2016" name="Mol. Biol. Evol.">
        <title>Comparative Genomics of Early-Diverging Mushroom-Forming Fungi Provides Insights into the Origins of Lignocellulose Decay Capabilities.</title>
        <authorList>
            <person name="Nagy L.G."/>
            <person name="Riley R."/>
            <person name="Tritt A."/>
            <person name="Adam C."/>
            <person name="Daum C."/>
            <person name="Floudas D."/>
            <person name="Sun H."/>
            <person name="Yadav J.S."/>
            <person name="Pangilinan J."/>
            <person name="Larsson K.H."/>
            <person name="Matsuura K."/>
            <person name="Barry K."/>
            <person name="Labutti K."/>
            <person name="Kuo R."/>
            <person name="Ohm R.A."/>
            <person name="Bhattacharya S.S."/>
            <person name="Shirouzu T."/>
            <person name="Yoshinaga Y."/>
            <person name="Martin F.M."/>
            <person name="Grigoriev I.V."/>
            <person name="Hibbett D.S."/>
        </authorList>
    </citation>
    <scope>NUCLEOTIDE SEQUENCE [LARGE SCALE GENOMIC DNA]</scope>
    <source>
        <strain evidence="1 2">CBS 109695</strain>
    </source>
</reference>